<dbReference type="EMBL" id="BGZK01003992">
    <property type="protein sequence ID" value="GBP06117.1"/>
    <property type="molecule type" value="Genomic_DNA"/>
</dbReference>
<dbReference type="SUPFAM" id="SSF53098">
    <property type="entry name" value="Ribonuclease H-like"/>
    <property type="match status" value="1"/>
</dbReference>
<evidence type="ECO:0000313" key="2">
    <source>
        <dbReference type="Proteomes" id="UP000299102"/>
    </source>
</evidence>
<organism evidence="1 2">
    <name type="scientific">Eumeta variegata</name>
    <name type="common">Bagworm moth</name>
    <name type="synonym">Eumeta japonica</name>
    <dbReference type="NCBI Taxonomy" id="151549"/>
    <lineage>
        <taxon>Eukaryota</taxon>
        <taxon>Metazoa</taxon>
        <taxon>Ecdysozoa</taxon>
        <taxon>Arthropoda</taxon>
        <taxon>Hexapoda</taxon>
        <taxon>Insecta</taxon>
        <taxon>Pterygota</taxon>
        <taxon>Neoptera</taxon>
        <taxon>Endopterygota</taxon>
        <taxon>Lepidoptera</taxon>
        <taxon>Glossata</taxon>
        <taxon>Ditrysia</taxon>
        <taxon>Tineoidea</taxon>
        <taxon>Psychidae</taxon>
        <taxon>Oiketicinae</taxon>
        <taxon>Eumeta</taxon>
    </lineage>
</organism>
<dbReference type="Proteomes" id="UP000299102">
    <property type="component" value="Unassembled WGS sequence"/>
</dbReference>
<dbReference type="InterPro" id="IPR012337">
    <property type="entry name" value="RNaseH-like_sf"/>
</dbReference>
<proteinExistence type="predicted"/>
<dbReference type="GO" id="GO:0003676">
    <property type="term" value="F:nucleic acid binding"/>
    <property type="evidence" value="ECO:0007669"/>
    <property type="project" value="InterPro"/>
</dbReference>
<keyword evidence="2" id="KW-1185">Reference proteome</keyword>
<evidence type="ECO:0000313" key="1">
    <source>
        <dbReference type="EMBL" id="GBP06117.1"/>
    </source>
</evidence>
<name>A0A4C1SXX0_EUMVA</name>
<dbReference type="AlphaFoldDB" id="A0A4C1SXX0"/>
<dbReference type="Gene3D" id="3.30.420.10">
    <property type="entry name" value="Ribonuclease H-like superfamily/Ribonuclease H"/>
    <property type="match status" value="1"/>
</dbReference>
<protein>
    <submittedName>
        <fullName evidence="1">Uncharacterized protein</fullName>
    </submittedName>
</protein>
<dbReference type="InterPro" id="IPR036397">
    <property type="entry name" value="RNaseH_sf"/>
</dbReference>
<accession>A0A4C1SXX0</accession>
<dbReference type="PANTHER" id="PTHR47331">
    <property type="entry name" value="PHD-TYPE DOMAIN-CONTAINING PROTEIN"/>
    <property type="match status" value="1"/>
</dbReference>
<comment type="caution">
    <text evidence="1">The sequence shown here is derived from an EMBL/GenBank/DDBJ whole genome shotgun (WGS) entry which is preliminary data.</text>
</comment>
<dbReference type="STRING" id="151549.A0A4C1SXX0"/>
<sequence>MGHLKLYKELLHICYDLSSSHQQLNLEAQELEQPLLPLYAAVHIELVSDLTTEAFIGALKRFTSRRSHCKDLYYDNATNFVGAQNQLVGLTDSIYSVAAISAISKECSSKGITFHFIPPRAPHFGGLWEAAHLPVDNAEAVEGSDQEEFEMNQGNHPESRYMSVNIVTSLITLMLLPAVLGAQVQNMEFGTQLGIHFEGIGQHQFPLRIENFIYYDLKEFWTELEMFATGTRALGKLCEDMEEKATYKTLVKYFEYAKNELPTLG</sequence>
<dbReference type="OrthoDB" id="8061911at2759"/>
<reference evidence="1 2" key="1">
    <citation type="journal article" date="2019" name="Commun. Biol.">
        <title>The bagworm genome reveals a unique fibroin gene that provides high tensile strength.</title>
        <authorList>
            <person name="Kono N."/>
            <person name="Nakamura H."/>
            <person name="Ohtoshi R."/>
            <person name="Tomita M."/>
            <person name="Numata K."/>
            <person name="Arakawa K."/>
        </authorList>
    </citation>
    <scope>NUCLEOTIDE SEQUENCE [LARGE SCALE GENOMIC DNA]</scope>
</reference>
<gene>
    <name evidence="1" type="ORF">EVAR_71733_1</name>
</gene>